<dbReference type="Proteomes" id="UP000016487">
    <property type="component" value="Unassembled WGS sequence"/>
</dbReference>
<sequence>MTEILSASFRKIQEKLIRCNELANGAHPSDVRSTTFGIMLAQVRVYVLLSSPEILNRNDISDLDRDNAERRVRYDFFITLFSTFESAIKIIIRTLPKNEQNSKIHKYLEKCVTPESNKGFLLAKELRNCIHNNGFYFPNVSKEDSVFYFNGNTYNLLYGKAVDFLTWELSINLIIHLIEVLEQVFAQLSTKIVEDPIANNS</sequence>
<name>A0AAD4AI71_9GAMM</name>
<accession>A0AAD4AI71</accession>
<proteinExistence type="predicted"/>
<reference evidence="1" key="2">
    <citation type="submission" date="2015-03" db="EMBL/GenBank/DDBJ databases">
        <title>Genome sequence of Pseudoalteromonas citrea.</title>
        <authorList>
            <person name="Xie B.-B."/>
            <person name="Rong J.-C."/>
            <person name="Qin Q.-L."/>
            <person name="Zhang Y.-Z."/>
        </authorList>
    </citation>
    <scope>NUCLEOTIDE SEQUENCE</scope>
    <source>
        <strain evidence="1">DSM 8771</strain>
    </source>
</reference>
<evidence type="ECO:0000313" key="2">
    <source>
        <dbReference type="Proteomes" id="UP000016487"/>
    </source>
</evidence>
<dbReference type="EMBL" id="AHBZ03000021">
    <property type="protein sequence ID" value="KAF7770106.1"/>
    <property type="molecule type" value="Genomic_DNA"/>
</dbReference>
<evidence type="ECO:0000313" key="1">
    <source>
        <dbReference type="EMBL" id="KAF7770106.1"/>
    </source>
</evidence>
<reference evidence="1" key="1">
    <citation type="journal article" date="2012" name="J. Bacteriol.">
        <title>Genome sequences of type strains of seven species of the marine bacterium Pseudoalteromonas.</title>
        <authorList>
            <person name="Xie B.B."/>
            <person name="Shu Y.L."/>
            <person name="Qin Q.L."/>
            <person name="Rong J.C."/>
            <person name="Zhang X.Y."/>
            <person name="Chen X.L."/>
            <person name="Shi M."/>
            <person name="He H.L."/>
            <person name="Zhou B.C."/>
            <person name="Zhang Y.Z."/>
        </authorList>
    </citation>
    <scope>NUCLEOTIDE SEQUENCE</scope>
    <source>
        <strain evidence="1">DSM 8771</strain>
    </source>
</reference>
<protein>
    <submittedName>
        <fullName evidence="1">Uncharacterized protein</fullName>
    </submittedName>
</protein>
<dbReference type="AlphaFoldDB" id="A0AAD4AI71"/>
<gene>
    <name evidence="1" type="ORF">PCIT_a3065</name>
</gene>
<organism evidence="1 2">
    <name type="scientific">Pseudoalteromonas citrea</name>
    <dbReference type="NCBI Taxonomy" id="43655"/>
    <lineage>
        <taxon>Bacteria</taxon>
        <taxon>Pseudomonadati</taxon>
        <taxon>Pseudomonadota</taxon>
        <taxon>Gammaproteobacteria</taxon>
        <taxon>Alteromonadales</taxon>
        <taxon>Pseudoalteromonadaceae</taxon>
        <taxon>Pseudoalteromonas</taxon>
    </lineage>
</organism>
<dbReference type="RefSeq" id="WP_010365104.1">
    <property type="nucleotide sequence ID" value="NZ_AHBZ03000021.1"/>
</dbReference>
<comment type="caution">
    <text evidence="1">The sequence shown here is derived from an EMBL/GenBank/DDBJ whole genome shotgun (WGS) entry which is preliminary data.</text>
</comment>